<comment type="caution">
    <text evidence="4">The sequence shown here is derived from an EMBL/GenBank/DDBJ whole genome shotgun (WGS) entry which is preliminary data.</text>
</comment>
<feature type="compositionally biased region" description="Basic and acidic residues" evidence="2">
    <location>
        <begin position="646"/>
        <end position="661"/>
    </location>
</feature>
<reference evidence="4" key="1">
    <citation type="submission" date="2021-06" db="EMBL/GenBank/DDBJ databases">
        <title>Comparative genomics, transcriptomics and evolutionary studies reveal genomic signatures of adaptation to plant cell wall in hemibiotrophic fungi.</title>
        <authorList>
            <consortium name="DOE Joint Genome Institute"/>
            <person name="Baroncelli R."/>
            <person name="Diaz J.F."/>
            <person name="Benocci T."/>
            <person name="Peng M."/>
            <person name="Battaglia E."/>
            <person name="Haridas S."/>
            <person name="Andreopoulos W."/>
            <person name="Labutti K."/>
            <person name="Pangilinan J."/>
            <person name="Floch G.L."/>
            <person name="Makela M.R."/>
            <person name="Henrissat B."/>
            <person name="Grigoriev I.V."/>
            <person name="Crouch J.A."/>
            <person name="De Vries R.P."/>
            <person name="Sukno S.A."/>
            <person name="Thon M.R."/>
        </authorList>
    </citation>
    <scope>NUCLEOTIDE SEQUENCE</scope>
    <source>
        <strain evidence="4">MAFF235873</strain>
    </source>
</reference>
<dbReference type="AlphaFoldDB" id="A0AAD9HGP9"/>
<dbReference type="Gene3D" id="3.40.50.300">
    <property type="entry name" value="P-loop containing nucleotide triphosphate hydrolases"/>
    <property type="match status" value="1"/>
</dbReference>
<dbReference type="PANTHER" id="PTHR10039:SF16">
    <property type="entry name" value="GPI INOSITOL-DEACYLASE"/>
    <property type="match status" value="1"/>
</dbReference>
<evidence type="ECO:0000259" key="3">
    <source>
        <dbReference type="Pfam" id="PF24883"/>
    </source>
</evidence>
<dbReference type="Pfam" id="PF24883">
    <property type="entry name" value="NPHP3_N"/>
    <property type="match status" value="1"/>
</dbReference>
<feature type="region of interest" description="Disordered" evidence="2">
    <location>
        <begin position="433"/>
        <end position="469"/>
    </location>
</feature>
<gene>
    <name evidence="4" type="ORF">LX32DRAFT_618426</name>
</gene>
<feature type="compositionally biased region" description="Basic residues" evidence="2">
    <location>
        <begin position="433"/>
        <end position="443"/>
    </location>
</feature>
<keyword evidence="1" id="KW-0677">Repeat</keyword>
<sequence>MDDPEGEGARIPLGELFEKRSEMHSALSEQHEPGADIWRPLWDWVFANEIFQSWQRNSYTWTLRCVGGPGSGKTTLSAVVVEWLRSQYAGDKDAVAAVFVREDVVAAGTAFVEDVLTSAFHQLCVRSDKVDEDEAYVAKYRLYLDARKHGHRDMFRIELIRDALQSRLSMLDRAFLVIDDFDRCSPAVDLFLENELALLARGSRLKVFMTSRVSCLKAVPTWQYCDSCDDEEVARFLSVYWRCESCKKKAKPAHILCQRCSDEGRTCINCGAAAEFVQPFDHVELEVDSATQPVARFIDWDLEMEHGELGLGSENPDKPPPSALGRRLIDPRNQEALARLRDRVGSQAEGNISLARLRLDNVHQTQSVGALFARFDVLPANIVDFFDVGIGRIEAQPPSQRDLGLKVIAAVAHYDFTLGIEYEHLQGIIRRSTKTPARAHAKRTTSTPTVSTRRRRGSSTPAPETSSHVAHRSLEEMLHAARGFLTFRNEKSRPLVAFCESFHTYAREHYNESLVWAHAQLDFGGEKGLAGIGDKAMRHSRTGVVHCVEKRDQAAAQSSSLQVHKGRLAGGGCRSRIGGRVADDGTADSSGRIVPDAVTAGSSASALRVHDDDDDDDDDDAAGAAAHRQTPTPSTPAMADASSGTHGREKVGVADFERDPSFKLARRGTSWA</sequence>
<protein>
    <recommendedName>
        <fullName evidence="3">Nephrocystin 3-like N-terminal domain-containing protein</fullName>
    </recommendedName>
</protein>
<dbReference type="PANTHER" id="PTHR10039">
    <property type="entry name" value="AMELOGENIN"/>
    <property type="match status" value="1"/>
</dbReference>
<evidence type="ECO:0000313" key="5">
    <source>
        <dbReference type="Proteomes" id="UP001232148"/>
    </source>
</evidence>
<organism evidence="4 5">
    <name type="scientific">Colletotrichum zoysiae</name>
    <dbReference type="NCBI Taxonomy" id="1216348"/>
    <lineage>
        <taxon>Eukaryota</taxon>
        <taxon>Fungi</taxon>
        <taxon>Dikarya</taxon>
        <taxon>Ascomycota</taxon>
        <taxon>Pezizomycotina</taxon>
        <taxon>Sordariomycetes</taxon>
        <taxon>Hypocreomycetidae</taxon>
        <taxon>Glomerellales</taxon>
        <taxon>Glomerellaceae</taxon>
        <taxon>Colletotrichum</taxon>
        <taxon>Colletotrichum graminicola species complex</taxon>
    </lineage>
</organism>
<proteinExistence type="predicted"/>
<dbReference type="InterPro" id="IPR056884">
    <property type="entry name" value="NPHP3-like_N"/>
</dbReference>
<dbReference type="SUPFAM" id="SSF52540">
    <property type="entry name" value="P-loop containing nucleoside triphosphate hydrolases"/>
    <property type="match status" value="1"/>
</dbReference>
<evidence type="ECO:0000313" key="4">
    <source>
        <dbReference type="EMBL" id="KAK2028801.1"/>
    </source>
</evidence>
<feature type="region of interest" description="Disordered" evidence="2">
    <location>
        <begin position="554"/>
        <end position="672"/>
    </location>
</feature>
<dbReference type="Proteomes" id="UP001232148">
    <property type="component" value="Unassembled WGS sequence"/>
</dbReference>
<name>A0AAD9HGP9_9PEZI</name>
<dbReference type="InterPro" id="IPR027417">
    <property type="entry name" value="P-loop_NTPase"/>
</dbReference>
<feature type="domain" description="Nephrocystin 3-like N-terminal" evidence="3">
    <location>
        <begin position="43"/>
        <end position="212"/>
    </location>
</feature>
<dbReference type="EMBL" id="MU842873">
    <property type="protein sequence ID" value="KAK2028801.1"/>
    <property type="molecule type" value="Genomic_DNA"/>
</dbReference>
<feature type="compositionally biased region" description="Acidic residues" evidence="2">
    <location>
        <begin position="612"/>
        <end position="621"/>
    </location>
</feature>
<evidence type="ECO:0000256" key="1">
    <source>
        <dbReference type="ARBA" id="ARBA00022737"/>
    </source>
</evidence>
<accession>A0AAD9HGP9</accession>
<keyword evidence="5" id="KW-1185">Reference proteome</keyword>
<evidence type="ECO:0000256" key="2">
    <source>
        <dbReference type="SAM" id="MobiDB-lite"/>
    </source>
</evidence>